<dbReference type="PANTHER" id="PTHR31531:SF2">
    <property type="entry name" value="E3 UBIQUITIN-PROTEIN LIGASE E3D"/>
    <property type="match status" value="1"/>
</dbReference>
<dbReference type="STRING" id="269621.A0A238FM76"/>
<dbReference type="Proteomes" id="UP000198372">
    <property type="component" value="Unassembled WGS sequence"/>
</dbReference>
<keyword evidence="3" id="KW-1185">Reference proteome</keyword>
<dbReference type="InterPro" id="IPR019193">
    <property type="entry name" value="UBQ-conj_enz_E2-bd_prot"/>
</dbReference>
<feature type="compositionally biased region" description="Low complexity" evidence="1">
    <location>
        <begin position="176"/>
        <end position="199"/>
    </location>
</feature>
<dbReference type="GO" id="GO:0000151">
    <property type="term" value="C:ubiquitin ligase complex"/>
    <property type="evidence" value="ECO:0007669"/>
    <property type="project" value="TreeGrafter"/>
</dbReference>
<feature type="region of interest" description="Disordered" evidence="1">
    <location>
        <begin position="1"/>
        <end position="26"/>
    </location>
</feature>
<dbReference type="AlphaFoldDB" id="A0A238FM76"/>
<dbReference type="GO" id="GO:0043161">
    <property type="term" value="P:proteasome-mediated ubiquitin-dependent protein catabolic process"/>
    <property type="evidence" value="ECO:0007669"/>
    <property type="project" value="TreeGrafter"/>
</dbReference>
<feature type="compositionally biased region" description="Polar residues" evidence="1">
    <location>
        <begin position="419"/>
        <end position="433"/>
    </location>
</feature>
<dbReference type="GO" id="GO:0000209">
    <property type="term" value="P:protein polyubiquitination"/>
    <property type="evidence" value="ECO:0007669"/>
    <property type="project" value="TreeGrafter"/>
</dbReference>
<name>A0A238FM76_9BASI</name>
<dbReference type="EMBL" id="FMSP01000020">
    <property type="protein sequence ID" value="SCV74265.1"/>
    <property type="molecule type" value="Genomic_DNA"/>
</dbReference>
<evidence type="ECO:0000313" key="2">
    <source>
        <dbReference type="EMBL" id="SCV74265.1"/>
    </source>
</evidence>
<feature type="region of interest" description="Disordered" evidence="1">
    <location>
        <begin position="413"/>
        <end position="433"/>
    </location>
</feature>
<dbReference type="GO" id="GO:0031624">
    <property type="term" value="F:ubiquitin conjugating enzyme binding"/>
    <property type="evidence" value="ECO:0007669"/>
    <property type="project" value="TreeGrafter"/>
</dbReference>
<proteinExistence type="predicted"/>
<dbReference type="GO" id="GO:0051865">
    <property type="term" value="P:protein autoubiquitination"/>
    <property type="evidence" value="ECO:0007669"/>
    <property type="project" value="TreeGrafter"/>
</dbReference>
<evidence type="ECO:0000256" key="1">
    <source>
        <dbReference type="SAM" id="MobiDB-lite"/>
    </source>
</evidence>
<dbReference type="GO" id="GO:0061630">
    <property type="term" value="F:ubiquitin protein ligase activity"/>
    <property type="evidence" value="ECO:0007669"/>
    <property type="project" value="TreeGrafter"/>
</dbReference>
<accession>A0A238FM76</accession>
<feature type="compositionally biased region" description="Polar residues" evidence="1">
    <location>
        <begin position="164"/>
        <end position="175"/>
    </location>
</feature>
<dbReference type="GO" id="GO:0006513">
    <property type="term" value="P:protein monoubiquitination"/>
    <property type="evidence" value="ECO:0007669"/>
    <property type="project" value="TreeGrafter"/>
</dbReference>
<reference evidence="3" key="1">
    <citation type="submission" date="2016-09" db="EMBL/GenBank/DDBJ databases">
        <authorList>
            <person name="Jeantristanb JTB J.-T."/>
            <person name="Ricardo R."/>
        </authorList>
    </citation>
    <scope>NUCLEOTIDE SEQUENCE [LARGE SCALE GENOMIC DNA]</scope>
</reference>
<dbReference type="Pfam" id="PF09814">
    <property type="entry name" value="HECT_2"/>
    <property type="match status" value="1"/>
</dbReference>
<dbReference type="OrthoDB" id="66510at2759"/>
<dbReference type="GO" id="GO:0030332">
    <property type="term" value="F:cyclin binding"/>
    <property type="evidence" value="ECO:0007669"/>
    <property type="project" value="TreeGrafter"/>
</dbReference>
<dbReference type="GO" id="GO:0005634">
    <property type="term" value="C:nucleus"/>
    <property type="evidence" value="ECO:0007669"/>
    <property type="project" value="TreeGrafter"/>
</dbReference>
<dbReference type="GO" id="GO:0005829">
    <property type="term" value="C:cytosol"/>
    <property type="evidence" value="ECO:0007669"/>
    <property type="project" value="TreeGrafter"/>
</dbReference>
<gene>
    <name evidence="2" type="ORF">BQ2448_6697</name>
</gene>
<evidence type="ECO:0000313" key="3">
    <source>
        <dbReference type="Proteomes" id="UP000198372"/>
    </source>
</evidence>
<feature type="region of interest" description="Disordered" evidence="1">
    <location>
        <begin position="164"/>
        <end position="199"/>
    </location>
</feature>
<feature type="compositionally biased region" description="Polar residues" evidence="1">
    <location>
        <begin position="9"/>
        <end position="19"/>
    </location>
</feature>
<organism evidence="2 3">
    <name type="scientific">Microbotryum intermedium</name>
    <dbReference type="NCBI Taxonomy" id="269621"/>
    <lineage>
        <taxon>Eukaryota</taxon>
        <taxon>Fungi</taxon>
        <taxon>Dikarya</taxon>
        <taxon>Basidiomycota</taxon>
        <taxon>Pucciniomycotina</taxon>
        <taxon>Microbotryomycetes</taxon>
        <taxon>Microbotryales</taxon>
        <taxon>Microbotryaceae</taxon>
        <taxon>Microbotryum</taxon>
    </lineage>
</organism>
<protein>
    <submittedName>
        <fullName evidence="2">BQ2448_6697 protein</fullName>
    </submittedName>
</protein>
<sequence length="1178" mass="127395">MATLERPRSSATNDASYSKTPIRASFDPFAVPRAPSAAELDLGALRLRAESSADQTVEHVHDPNEPDLIELGQERLFSGARTATMRDLAAPQPPLPPTAIHCGAPAVGTPTAVSEASHRSSSCKESFGQLGAAKLAFLSALQGLLQPLLRTSTGEMATLQAMHSSGSTPIASTSMPSPQDSARSDSRPSPSQAPAAQAPADDELLARLILGLRVQAMADSQAGANVEDQICSPSSLGSPLPGSASTPVIRLALANELQARIERLAPALSPNDASLARNLGALIASIERLINIGYNLMAPVPLPTDPATRPTPASASLTTDLGAELSASGVYSSNVYQRLARVAKALQQSKNHGPSQDTVHALSSVFGAAREVERAERDLLWGRIDDLSERVRTLCRERTEALFAEDQSAIVSAGDDQSVPDNAQSSLRSSTMFGPSISSVTGDLPSYSHDPNNVESENPHLPPSYFADHVPNSRTELGADRESAPLTHQISHRGNEKMQRELDSVSHAIERLYAVSPQLANQRVEPDRRAVRERQLAKLGNAIERLSKGRLDDQRAVSVALADEDPGEKAARNQRIQEVMLDKLIDQINRAASRTLTDQRADVNGGKHREFVRSSSPFVLSDPGEAARREFILEHTGKGRLASQDAVLQSHYPVETFPGPPLSGSLFAADYSLDGSPPVDGPSLKKRFSNLRLSMFKRPGSLSASRRPSYDSRLDALLETTPSSPMSRRGSADPAARRASFESTGLGLLGLGNALRRPVCAFDALAPPVIDYIVEEARNLGSLVVSFWPRLPGSARQGWEVKSFEGESIFVAPTVGGAPSRVVLPSRVATQVAPVISRGSYFEIKLAAFEPSPTRSRPDLEIHSPLSTAELRDSLPRSFACSTCHSEVVDTSAISKYNALPSEHWAELLDAWMCHQDQTLSDDLIAKGKGIQPRAGEGMVGSSYLLFDRALAKNWHRMPLTGEPEQTESGDTLYPAQCDSCSSMIGFEVAPAQASDTSTRCFRLHKFATYPISLRAPGSPLKDAPRYSLAIHITAELLELGQAHACHRFIVEDREHDKARLLLWLFNPSVRLSFSVMTTPGVEVLEDSSRQPSPTFPGAAPVTKRSMNAVKVFFIVVENEADEECQEFIASPMSTCERTQYPLSIITRLTELLRASSSIYPSDKRRWGQLEVGFLERL</sequence>
<dbReference type="PANTHER" id="PTHR31531">
    <property type="entry name" value="E3 UBIQUITIN-PROTEIN LIGASE E3D FAMILY MEMBER"/>
    <property type="match status" value="1"/>
</dbReference>